<dbReference type="EMBL" id="KB446555">
    <property type="protein sequence ID" value="EME88311.1"/>
    <property type="molecule type" value="Genomic_DNA"/>
</dbReference>
<dbReference type="HOGENOM" id="CLU_016578_0_0_1"/>
<feature type="region of interest" description="Disordered" evidence="2">
    <location>
        <begin position="494"/>
        <end position="513"/>
    </location>
</feature>
<organism evidence="3 4">
    <name type="scientific">Pseudocercospora fijiensis (strain CIRAD86)</name>
    <name type="common">Black leaf streak disease fungus</name>
    <name type="synonym">Mycosphaerella fijiensis</name>
    <dbReference type="NCBI Taxonomy" id="383855"/>
    <lineage>
        <taxon>Eukaryota</taxon>
        <taxon>Fungi</taxon>
        <taxon>Dikarya</taxon>
        <taxon>Ascomycota</taxon>
        <taxon>Pezizomycotina</taxon>
        <taxon>Dothideomycetes</taxon>
        <taxon>Dothideomycetidae</taxon>
        <taxon>Mycosphaerellales</taxon>
        <taxon>Mycosphaerellaceae</taxon>
        <taxon>Pseudocercospora</taxon>
    </lineage>
</organism>
<evidence type="ECO:0000256" key="2">
    <source>
        <dbReference type="SAM" id="MobiDB-lite"/>
    </source>
</evidence>
<feature type="region of interest" description="Disordered" evidence="2">
    <location>
        <begin position="307"/>
        <end position="349"/>
    </location>
</feature>
<sequence>MADEDKEKAEKLAAAKKRVPGRHTKKGKKGGKKKDKEQADTSNAEAAEDDAGEQDGETTAMAADEKEPVVSEETKAKVHRSESNAHSEVQELYKKQAAKIEELEKENKSLKDQHDEHTKKLAKTEEELESLREGSGDAAELKSKAKEAQRLSTELASVQRQLSQAQQAAGKGPTRRQSGTSPDVSEQLASKDSTIHSLELDMSNLRNQITTLQNTLAERDVAIQEANERTTAAEAATEAAKQELESLKLSIAIPSDETAAANEDPEALTKRVTVLESDLRSANSDLEAAAKRARSLEQKIEALTKLHRDSLNTSQSKDRELTDLRSQLKRQSRPSHVRDASEFELNEDETEAGALQARIRALEAENFDLRRGVWRDRRAELQPGMDDNNYEDVDLNTPHSAGGHRGSLPRQTSTFQDVITSGINAFTGREPSKTPFRDRAMSMGLMSEDGFDEEAFRLAQEQEQKNRIERIKEVKRGLEQWRGWRIDIADLRQKGAGPGREVGPRKWFNRSTS</sequence>
<feature type="compositionally biased region" description="Basic and acidic residues" evidence="2">
    <location>
        <begin position="307"/>
        <end position="323"/>
    </location>
</feature>
<dbReference type="OrthoDB" id="5413982at2759"/>
<feature type="compositionally biased region" description="Basic residues" evidence="2">
    <location>
        <begin position="14"/>
        <end position="33"/>
    </location>
</feature>
<protein>
    <recommendedName>
        <fullName evidence="5">M protein repeat protein</fullName>
    </recommendedName>
</protein>
<feature type="compositionally biased region" description="Polar residues" evidence="2">
    <location>
        <begin position="150"/>
        <end position="167"/>
    </location>
</feature>
<feature type="compositionally biased region" description="Basic and acidic residues" evidence="2">
    <location>
        <begin position="63"/>
        <end position="149"/>
    </location>
</feature>
<keyword evidence="4" id="KW-1185">Reference proteome</keyword>
<feature type="compositionally biased region" description="Acidic residues" evidence="2">
    <location>
        <begin position="46"/>
        <end position="56"/>
    </location>
</feature>
<evidence type="ECO:0000256" key="1">
    <source>
        <dbReference type="SAM" id="Coils"/>
    </source>
</evidence>
<evidence type="ECO:0000313" key="3">
    <source>
        <dbReference type="EMBL" id="EME88311.1"/>
    </source>
</evidence>
<dbReference type="VEuPathDB" id="FungiDB:MYCFIDRAFT_169946"/>
<dbReference type="KEGG" id="pfj:MYCFIDRAFT_169946"/>
<dbReference type="Gene3D" id="1.10.287.1490">
    <property type="match status" value="1"/>
</dbReference>
<dbReference type="AlphaFoldDB" id="N1Q948"/>
<feature type="coiled-coil region" evidence="1">
    <location>
        <begin position="272"/>
        <end position="306"/>
    </location>
</feature>
<evidence type="ECO:0008006" key="5">
    <source>
        <dbReference type="Google" id="ProtNLM"/>
    </source>
</evidence>
<name>N1Q948_PSEFD</name>
<gene>
    <name evidence="3" type="ORF">MYCFIDRAFT_169946</name>
</gene>
<accession>N1Q948</accession>
<feature type="compositionally biased region" description="Polar residues" evidence="2">
    <location>
        <begin position="175"/>
        <end position="192"/>
    </location>
</feature>
<evidence type="ECO:0000313" key="4">
    <source>
        <dbReference type="Proteomes" id="UP000016932"/>
    </source>
</evidence>
<reference evidence="3 4" key="1">
    <citation type="journal article" date="2012" name="PLoS Pathog.">
        <title>Diverse lifestyles and strategies of plant pathogenesis encoded in the genomes of eighteen Dothideomycetes fungi.</title>
        <authorList>
            <person name="Ohm R.A."/>
            <person name="Feau N."/>
            <person name="Henrissat B."/>
            <person name="Schoch C.L."/>
            <person name="Horwitz B.A."/>
            <person name="Barry K.W."/>
            <person name="Condon B.J."/>
            <person name="Copeland A.C."/>
            <person name="Dhillon B."/>
            <person name="Glaser F."/>
            <person name="Hesse C.N."/>
            <person name="Kosti I."/>
            <person name="LaButti K."/>
            <person name="Lindquist E.A."/>
            <person name="Lucas S."/>
            <person name="Salamov A.A."/>
            <person name="Bradshaw R.E."/>
            <person name="Ciuffetti L."/>
            <person name="Hamelin R.C."/>
            <person name="Kema G.H.J."/>
            <person name="Lawrence C."/>
            <person name="Scott J.A."/>
            <person name="Spatafora J.W."/>
            <person name="Turgeon B.G."/>
            <person name="de Wit P.J.G.M."/>
            <person name="Zhong S."/>
            <person name="Goodwin S.B."/>
            <person name="Grigoriev I.V."/>
        </authorList>
    </citation>
    <scope>NUCLEOTIDE SEQUENCE [LARGE SCALE GENOMIC DNA]</scope>
    <source>
        <strain evidence="3 4">CIRAD86</strain>
    </source>
</reference>
<dbReference type="Proteomes" id="UP000016932">
    <property type="component" value="Unassembled WGS sequence"/>
</dbReference>
<feature type="compositionally biased region" description="Basic and acidic residues" evidence="2">
    <location>
        <begin position="1"/>
        <end position="13"/>
    </location>
</feature>
<feature type="region of interest" description="Disordered" evidence="2">
    <location>
        <begin position="1"/>
        <end position="192"/>
    </location>
</feature>
<feature type="coiled-coil region" evidence="1">
    <location>
        <begin position="195"/>
        <end position="243"/>
    </location>
</feature>
<dbReference type="RefSeq" id="XP_007921404.1">
    <property type="nucleotide sequence ID" value="XM_007923213.1"/>
</dbReference>
<dbReference type="eggNOG" id="ENOG502S2WH">
    <property type="taxonomic scope" value="Eukaryota"/>
</dbReference>
<keyword evidence="1" id="KW-0175">Coiled coil</keyword>
<dbReference type="STRING" id="383855.N1Q948"/>
<proteinExistence type="predicted"/>
<dbReference type="GeneID" id="19332428"/>